<dbReference type="OrthoDB" id="2685872at2759"/>
<evidence type="ECO:0000313" key="3">
    <source>
        <dbReference type="Proteomes" id="UP000054538"/>
    </source>
</evidence>
<accession>A0A0D0DA84</accession>
<name>A0A0D0DA84_9AGAM</name>
<dbReference type="Proteomes" id="UP000054538">
    <property type="component" value="Unassembled WGS sequence"/>
</dbReference>
<dbReference type="HOGENOM" id="CLU_1375159_0_0_1"/>
<dbReference type="STRING" id="930991.A0A0D0DA84"/>
<keyword evidence="3" id="KW-1185">Reference proteome</keyword>
<reference evidence="3" key="2">
    <citation type="submission" date="2015-01" db="EMBL/GenBank/DDBJ databases">
        <title>Evolutionary Origins and Diversification of the Mycorrhizal Mutualists.</title>
        <authorList>
            <consortium name="DOE Joint Genome Institute"/>
            <consortium name="Mycorrhizal Genomics Consortium"/>
            <person name="Kohler A."/>
            <person name="Kuo A."/>
            <person name="Nagy L.G."/>
            <person name="Floudas D."/>
            <person name="Copeland A."/>
            <person name="Barry K.W."/>
            <person name="Cichocki N."/>
            <person name="Veneault-Fourrey C."/>
            <person name="LaButti K."/>
            <person name="Lindquist E.A."/>
            <person name="Lipzen A."/>
            <person name="Lundell T."/>
            <person name="Morin E."/>
            <person name="Murat C."/>
            <person name="Riley R."/>
            <person name="Ohm R."/>
            <person name="Sun H."/>
            <person name="Tunlid A."/>
            <person name="Henrissat B."/>
            <person name="Grigoriev I.V."/>
            <person name="Hibbett D.S."/>
            <person name="Martin F."/>
        </authorList>
    </citation>
    <scope>NUCLEOTIDE SEQUENCE [LARGE SCALE GENOMIC DNA]</scope>
    <source>
        <strain evidence="3">Ve08.2h10</strain>
    </source>
</reference>
<protein>
    <submittedName>
        <fullName evidence="2">Uncharacterized protein</fullName>
    </submittedName>
</protein>
<reference evidence="2 3" key="1">
    <citation type="submission" date="2014-04" db="EMBL/GenBank/DDBJ databases">
        <authorList>
            <consortium name="DOE Joint Genome Institute"/>
            <person name="Kuo A."/>
            <person name="Kohler A."/>
            <person name="Jargeat P."/>
            <person name="Nagy L.G."/>
            <person name="Floudas D."/>
            <person name="Copeland A."/>
            <person name="Barry K.W."/>
            <person name="Cichocki N."/>
            <person name="Veneault-Fourrey C."/>
            <person name="LaButti K."/>
            <person name="Lindquist E.A."/>
            <person name="Lipzen A."/>
            <person name="Lundell T."/>
            <person name="Morin E."/>
            <person name="Murat C."/>
            <person name="Sun H."/>
            <person name="Tunlid A."/>
            <person name="Henrissat B."/>
            <person name="Grigoriev I.V."/>
            <person name="Hibbett D.S."/>
            <person name="Martin F."/>
            <person name="Nordberg H.P."/>
            <person name="Cantor M.N."/>
            <person name="Hua S.X."/>
        </authorList>
    </citation>
    <scope>NUCLEOTIDE SEQUENCE [LARGE SCALE GENOMIC DNA]</scope>
    <source>
        <strain evidence="2 3">Ve08.2h10</strain>
    </source>
</reference>
<gene>
    <name evidence="2" type="ORF">PAXRUDRAFT_29194</name>
</gene>
<dbReference type="EMBL" id="KN829158">
    <property type="protein sequence ID" value="KIK74110.1"/>
    <property type="molecule type" value="Genomic_DNA"/>
</dbReference>
<dbReference type="AlphaFoldDB" id="A0A0D0DA84"/>
<dbReference type="InParanoid" id="A0A0D0DA84"/>
<proteinExistence type="predicted"/>
<evidence type="ECO:0000313" key="2">
    <source>
        <dbReference type="EMBL" id="KIK74110.1"/>
    </source>
</evidence>
<feature type="compositionally biased region" description="Basic and acidic residues" evidence="1">
    <location>
        <begin position="172"/>
        <end position="193"/>
    </location>
</feature>
<feature type="region of interest" description="Disordered" evidence="1">
    <location>
        <begin position="172"/>
        <end position="200"/>
    </location>
</feature>
<organism evidence="2 3">
    <name type="scientific">Paxillus rubicundulus Ve08.2h10</name>
    <dbReference type="NCBI Taxonomy" id="930991"/>
    <lineage>
        <taxon>Eukaryota</taxon>
        <taxon>Fungi</taxon>
        <taxon>Dikarya</taxon>
        <taxon>Basidiomycota</taxon>
        <taxon>Agaricomycotina</taxon>
        <taxon>Agaricomycetes</taxon>
        <taxon>Agaricomycetidae</taxon>
        <taxon>Boletales</taxon>
        <taxon>Paxilineae</taxon>
        <taxon>Paxillaceae</taxon>
        <taxon>Paxillus</taxon>
    </lineage>
</organism>
<sequence>MAVCLEDRKVKWDKNTLYAFAKDTYCQLKEDWCTQNDPVKNAAKVGNQHDAYIAKDGVNPVPVVYADHMLDEASSPEDDTVQSCKEWEIEMATKEGLAVDGDLKGLNFLEVLKALCRSEELGNVYHELHDLWHSSLTAKQKKINLAWLDVNKNLPGLQDLLTDWGKWDDHEGFGSKKPFEQREQGTTQSHEDETGPSMST</sequence>
<feature type="non-terminal residue" evidence="2">
    <location>
        <position position="200"/>
    </location>
</feature>
<evidence type="ECO:0000256" key="1">
    <source>
        <dbReference type="SAM" id="MobiDB-lite"/>
    </source>
</evidence>